<feature type="compositionally biased region" description="Basic residues" evidence="1">
    <location>
        <begin position="76"/>
        <end position="85"/>
    </location>
</feature>
<reference evidence="2" key="1">
    <citation type="submission" date="2020-02" db="EMBL/GenBank/DDBJ databases">
        <authorList>
            <person name="Meier V. D."/>
        </authorList>
    </citation>
    <scope>NUCLEOTIDE SEQUENCE</scope>
    <source>
        <strain evidence="2">AVDCRST_MAG30</strain>
    </source>
</reference>
<sequence>GLPRLPALGGRLLDRARTRARPRRLPGPARLLRRRVDRPALRPRGPARARRLGGAAARRALRRARPLVDRAAAHGSRGRRPAPRR</sequence>
<name>A0A6J4U0K5_9ACTN</name>
<feature type="non-terminal residue" evidence="2">
    <location>
        <position position="85"/>
    </location>
</feature>
<feature type="compositionally biased region" description="Low complexity" evidence="1">
    <location>
        <begin position="1"/>
        <end position="11"/>
    </location>
</feature>
<proteinExistence type="predicted"/>
<feature type="non-terminal residue" evidence="2">
    <location>
        <position position="1"/>
    </location>
</feature>
<dbReference type="AlphaFoldDB" id="A0A6J4U0K5"/>
<gene>
    <name evidence="2" type="ORF">AVDCRST_MAG30-4367</name>
</gene>
<accession>A0A6J4U0K5</accession>
<evidence type="ECO:0000256" key="1">
    <source>
        <dbReference type="SAM" id="MobiDB-lite"/>
    </source>
</evidence>
<protein>
    <submittedName>
        <fullName evidence="2">Uncharacterized protein</fullName>
    </submittedName>
</protein>
<organism evidence="2">
    <name type="scientific">uncultured Solirubrobacteraceae bacterium</name>
    <dbReference type="NCBI Taxonomy" id="1162706"/>
    <lineage>
        <taxon>Bacteria</taxon>
        <taxon>Bacillati</taxon>
        <taxon>Actinomycetota</taxon>
        <taxon>Thermoleophilia</taxon>
        <taxon>Solirubrobacterales</taxon>
        <taxon>Solirubrobacteraceae</taxon>
        <taxon>environmental samples</taxon>
    </lineage>
</organism>
<feature type="region of interest" description="Disordered" evidence="1">
    <location>
        <begin position="1"/>
        <end position="85"/>
    </location>
</feature>
<dbReference type="EMBL" id="CADCVS010000572">
    <property type="protein sequence ID" value="CAA9537341.1"/>
    <property type="molecule type" value="Genomic_DNA"/>
</dbReference>
<evidence type="ECO:0000313" key="2">
    <source>
        <dbReference type="EMBL" id="CAA9537341.1"/>
    </source>
</evidence>